<protein>
    <submittedName>
        <fullName evidence="6">Uncharacterized protein</fullName>
    </submittedName>
</protein>
<dbReference type="PANTHER" id="PTHR42723">
    <property type="entry name" value="CHLOROPHYLL SYNTHASE"/>
    <property type="match status" value="1"/>
</dbReference>
<dbReference type="InterPro" id="IPR000537">
    <property type="entry name" value="UbiA_prenyltransferase"/>
</dbReference>
<feature type="transmembrane region" description="Helical" evidence="5">
    <location>
        <begin position="266"/>
        <end position="283"/>
    </location>
</feature>
<comment type="caution">
    <text evidence="6">The sequence shown here is derived from an EMBL/GenBank/DDBJ whole genome shotgun (WGS) entry which is preliminary data.</text>
</comment>
<dbReference type="Gene3D" id="1.10.357.140">
    <property type="entry name" value="UbiA prenyltransferase"/>
    <property type="match status" value="1"/>
</dbReference>
<evidence type="ECO:0000256" key="4">
    <source>
        <dbReference type="ARBA" id="ARBA00023136"/>
    </source>
</evidence>
<evidence type="ECO:0000256" key="2">
    <source>
        <dbReference type="ARBA" id="ARBA00022692"/>
    </source>
</evidence>
<proteinExistence type="predicted"/>
<accession>A0ABR2ZQ62</accession>
<organism evidence="6 7">
    <name type="scientific">Marasmius tenuissimus</name>
    <dbReference type="NCBI Taxonomy" id="585030"/>
    <lineage>
        <taxon>Eukaryota</taxon>
        <taxon>Fungi</taxon>
        <taxon>Dikarya</taxon>
        <taxon>Basidiomycota</taxon>
        <taxon>Agaricomycotina</taxon>
        <taxon>Agaricomycetes</taxon>
        <taxon>Agaricomycetidae</taxon>
        <taxon>Agaricales</taxon>
        <taxon>Marasmiineae</taxon>
        <taxon>Marasmiaceae</taxon>
        <taxon>Marasmius</taxon>
    </lineage>
</organism>
<dbReference type="EMBL" id="JBBXMP010000086">
    <property type="protein sequence ID" value="KAL0063196.1"/>
    <property type="molecule type" value="Genomic_DNA"/>
</dbReference>
<keyword evidence="3 5" id="KW-1133">Transmembrane helix</keyword>
<evidence type="ECO:0000256" key="5">
    <source>
        <dbReference type="SAM" id="Phobius"/>
    </source>
</evidence>
<keyword evidence="2 5" id="KW-0812">Transmembrane</keyword>
<dbReference type="Pfam" id="PF01040">
    <property type="entry name" value="UbiA"/>
    <property type="match status" value="1"/>
</dbReference>
<feature type="transmembrane region" description="Helical" evidence="5">
    <location>
        <begin position="295"/>
        <end position="314"/>
    </location>
</feature>
<name>A0ABR2ZQ62_9AGAR</name>
<evidence type="ECO:0000256" key="3">
    <source>
        <dbReference type="ARBA" id="ARBA00022989"/>
    </source>
</evidence>
<keyword evidence="4 5" id="KW-0472">Membrane</keyword>
<dbReference type="Proteomes" id="UP001437256">
    <property type="component" value="Unassembled WGS sequence"/>
</dbReference>
<dbReference type="CDD" id="cd13965">
    <property type="entry name" value="PT_UbiA_3"/>
    <property type="match status" value="1"/>
</dbReference>
<reference evidence="6 7" key="1">
    <citation type="submission" date="2024-05" db="EMBL/GenBank/DDBJ databases">
        <title>A draft genome resource for the thread blight pathogen Marasmius tenuissimus strain MS-2.</title>
        <authorList>
            <person name="Yulfo-Soto G.E."/>
            <person name="Baruah I.K."/>
            <person name="Amoako-Attah I."/>
            <person name="Bukari Y."/>
            <person name="Meinhardt L.W."/>
            <person name="Bailey B.A."/>
            <person name="Cohen S.P."/>
        </authorList>
    </citation>
    <scope>NUCLEOTIDE SEQUENCE [LARGE SCALE GENOMIC DNA]</scope>
    <source>
        <strain evidence="6 7">MS-2</strain>
    </source>
</reference>
<dbReference type="PANTHER" id="PTHR42723:SF1">
    <property type="entry name" value="CHLOROPHYLL SYNTHASE, CHLOROPLASTIC"/>
    <property type="match status" value="1"/>
</dbReference>
<dbReference type="InterPro" id="IPR044878">
    <property type="entry name" value="UbiA_sf"/>
</dbReference>
<dbReference type="InterPro" id="IPR050475">
    <property type="entry name" value="Prenyltransferase_related"/>
</dbReference>
<evidence type="ECO:0000313" key="6">
    <source>
        <dbReference type="EMBL" id="KAL0063196.1"/>
    </source>
</evidence>
<sequence>MDSYKLNHNHQLAATDVVASVLRTCKLLRELTAVQLVRQIGDFLYTLFLFTRSDWKTMMFPVSTFALVAGPISSIERYPVMLFWIWTTLLQFNCANQAYSGDEDLVNKPWRPVPAGRITPESTARLRWIMFCFNVCFSTYLGRNVLYTTLFLTFAEYLYNEMKFSENAVLKNTCNVFGYGGFETGATLIASPNLSLDEIAIRALIASCLLIFTTIHAQDFPDLEGDKLAGRKTLPICFPEASRVYIAAVLVAWSMGLSWFWGLEPIFSAVFVIAGSFIAWRFYTKRNVAADEKTYLIYNIWLLCAVTLPINQRLSILSL</sequence>
<feature type="transmembrane region" description="Helical" evidence="5">
    <location>
        <begin position="128"/>
        <end position="155"/>
    </location>
</feature>
<comment type="subcellular location">
    <subcellularLocation>
        <location evidence="1">Membrane</location>
        <topology evidence="1">Multi-pass membrane protein</topology>
    </subcellularLocation>
</comment>
<evidence type="ECO:0000256" key="1">
    <source>
        <dbReference type="ARBA" id="ARBA00004141"/>
    </source>
</evidence>
<gene>
    <name evidence="6" type="ORF">AAF712_009894</name>
</gene>
<evidence type="ECO:0000313" key="7">
    <source>
        <dbReference type="Proteomes" id="UP001437256"/>
    </source>
</evidence>
<keyword evidence="7" id="KW-1185">Reference proteome</keyword>